<gene>
    <name evidence="1" type="ORF">KPSA1_02419</name>
</gene>
<protein>
    <submittedName>
        <fullName evidence="1">UTP-glucose-1-phosphate uridylyltransferase</fullName>
    </submittedName>
</protein>
<evidence type="ECO:0000313" key="1">
    <source>
        <dbReference type="EMBL" id="GBH09025.1"/>
    </source>
</evidence>
<dbReference type="GO" id="GO:0016779">
    <property type="term" value="F:nucleotidyltransferase activity"/>
    <property type="evidence" value="ECO:0007669"/>
    <property type="project" value="UniProtKB-KW"/>
</dbReference>
<comment type="caution">
    <text evidence="1">The sequence shown here is derived from an EMBL/GenBank/DDBJ whole genome shotgun (WGS) entry which is preliminary data.</text>
</comment>
<dbReference type="EMBL" id="BGJZ01000108">
    <property type="protein sequence ID" value="GBH09025.1"/>
    <property type="molecule type" value="Genomic_DNA"/>
</dbReference>
<keyword evidence="1" id="KW-0808">Transferase</keyword>
<evidence type="ECO:0000313" key="2">
    <source>
        <dbReference type="Proteomes" id="UP000247480"/>
    </source>
</evidence>
<proteinExistence type="predicted"/>
<dbReference type="AlphaFoldDB" id="A0A2V0QFC7"/>
<reference evidence="1 2" key="1">
    <citation type="submission" date="2018-04" db="EMBL/GenBank/DDBJ databases">
        <title>Draft genome sequence of Pseudomonas syringae pv. actinidiae biovar 1 strains isolated from kiwifruit in Kagawa prefecture.</title>
        <authorList>
            <person name="Tabuchi M."/>
            <person name="Saito M."/>
            <person name="Fujiwara S."/>
            <person name="Sasa N."/>
            <person name="Akimitsu K."/>
            <person name="Gomi K."/>
            <person name="Konishi-Sugita S."/>
            <person name="Hamano K."/>
            <person name="Kataoka I."/>
        </authorList>
    </citation>
    <scope>NUCLEOTIDE SEQUENCE [LARGE SCALE GENOMIC DNA]</scope>
    <source>
        <strain evidence="1 2">MAFF212206</strain>
    </source>
</reference>
<dbReference type="Proteomes" id="UP000247480">
    <property type="component" value="Unassembled WGS sequence"/>
</dbReference>
<organism evidence="1 2">
    <name type="scientific">Pseudomonas syringae pv. actinidiae</name>
    <dbReference type="NCBI Taxonomy" id="103796"/>
    <lineage>
        <taxon>Bacteria</taxon>
        <taxon>Pseudomonadati</taxon>
        <taxon>Pseudomonadota</taxon>
        <taxon>Gammaproteobacteria</taxon>
        <taxon>Pseudomonadales</taxon>
        <taxon>Pseudomonadaceae</taxon>
        <taxon>Pseudomonas</taxon>
        <taxon>Pseudomonas syringae</taxon>
    </lineage>
</organism>
<name>A0A2V0QFC7_PSESF</name>
<sequence>MPWVKCCASTASSGLFVAGRCVGGVDRSIHNRLRSIGSLAGGKIGPGNLLALCINLHTALARRFGQRVLLIGGRNRESGQAGQQSGN</sequence>
<accession>A0A2V0QFC7</accession>
<keyword evidence="1" id="KW-0548">Nucleotidyltransferase</keyword>